<protein>
    <submittedName>
        <fullName evidence="1">Uncharacterized protein</fullName>
    </submittedName>
</protein>
<sequence>MEYELRLWAETISNYKALTVQTLESRLRAENKRILAAWVHVLDTPEWPEPFKVSWLEMYDQEISRLMDRVSPQRHSDRKTVLITRLAELIAHITTLQARLRPMKQENYLNLKKPFGLPAPASMYFQARIESIDILHFLQQDTTRLLESTANREAEIRLLQGIIGYRQLVRALSGVKSKPRRSDFEAQYLEWLDELCATRGLIRFKLPVKCTYKEIGMAIAVLKEGKFLGKVVEKRLADTAAALFECRQSSNEKTPKVNQVQIGLNETSPREREKIQRWLENLLAVVTATPKSSNGPGGRFTFPAETQVKKAV</sequence>
<name>A0A4R8DHA6_9BACT</name>
<dbReference type="AlphaFoldDB" id="A0A4R8DHA6"/>
<evidence type="ECO:0000313" key="2">
    <source>
        <dbReference type="Proteomes" id="UP000294498"/>
    </source>
</evidence>
<comment type="caution">
    <text evidence="1">The sequence shown here is derived from an EMBL/GenBank/DDBJ whole genome shotgun (WGS) entry which is preliminary data.</text>
</comment>
<dbReference type="Proteomes" id="UP000294498">
    <property type="component" value="Unassembled WGS sequence"/>
</dbReference>
<keyword evidence="2" id="KW-1185">Reference proteome</keyword>
<evidence type="ECO:0000313" key="1">
    <source>
        <dbReference type="EMBL" id="TDW97093.1"/>
    </source>
</evidence>
<organism evidence="1 2">
    <name type="scientific">Dinghuibacter silviterrae</name>
    <dbReference type="NCBI Taxonomy" id="1539049"/>
    <lineage>
        <taxon>Bacteria</taxon>
        <taxon>Pseudomonadati</taxon>
        <taxon>Bacteroidota</taxon>
        <taxon>Chitinophagia</taxon>
        <taxon>Chitinophagales</taxon>
        <taxon>Chitinophagaceae</taxon>
        <taxon>Dinghuibacter</taxon>
    </lineage>
</organism>
<reference evidence="1 2" key="1">
    <citation type="submission" date="2019-03" db="EMBL/GenBank/DDBJ databases">
        <title>Genomic Encyclopedia of Type Strains, Phase IV (KMG-IV): sequencing the most valuable type-strain genomes for metagenomic binning, comparative biology and taxonomic classification.</title>
        <authorList>
            <person name="Goeker M."/>
        </authorList>
    </citation>
    <scope>NUCLEOTIDE SEQUENCE [LARGE SCALE GENOMIC DNA]</scope>
    <source>
        <strain evidence="1 2">DSM 100059</strain>
    </source>
</reference>
<dbReference type="EMBL" id="SODV01000002">
    <property type="protein sequence ID" value="TDW97093.1"/>
    <property type="molecule type" value="Genomic_DNA"/>
</dbReference>
<proteinExistence type="predicted"/>
<gene>
    <name evidence="1" type="ORF">EDB95_4933</name>
</gene>
<accession>A0A4R8DHA6</accession>
<dbReference type="RefSeq" id="WP_133998702.1">
    <property type="nucleotide sequence ID" value="NZ_SODV01000002.1"/>
</dbReference>